<organism evidence="5 6">
    <name type="scientific">Sneathiella litorea</name>
    <dbReference type="NCBI Taxonomy" id="2606216"/>
    <lineage>
        <taxon>Bacteria</taxon>
        <taxon>Pseudomonadati</taxon>
        <taxon>Pseudomonadota</taxon>
        <taxon>Alphaproteobacteria</taxon>
        <taxon>Sneathiellales</taxon>
        <taxon>Sneathiellaceae</taxon>
        <taxon>Sneathiella</taxon>
    </lineage>
</organism>
<dbReference type="GO" id="GO:0004022">
    <property type="term" value="F:alcohol dehydrogenase (NAD+) activity"/>
    <property type="evidence" value="ECO:0007669"/>
    <property type="project" value="TreeGrafter"/>
</dbReference>
<evidence type="ECO:0000259" key="4">
    <source>
        <dbReference type="Pfam" id="PF25137"/>
    </source>
</evidence>
<evidence type="ECO:0000313" key="5">
    <source>
        <dbReference type="EMBL" id="MZR29447.1"/>
    </source>
</evidence>
<comment type="similarity">
    <text evidence="1">Belongs to the iron-containing alcohol dehydrogenase family.</text>
</comment>
<feature type="domain" description="Alcohol dehydrogenase iron-type/glycerol dehydrogenase GldA" evidence="3">
    <location>
        <begin position="15"/>
        <end position="185"/>
    </location>
</feature>
<dbReference type="Pfam" id="PF00465">
    <property type="entry name" value="Fe-ADH"/>
    <property type="match status" value="1"/>
</dbReference>
<evidence type="ECO:0000259" key="3">
    <source>
        <dbReference type="Pfam" id="PF00465"/>
    </source>
</evidence>
<gene>
    <name evidence="5" type="ORF">GQE98_02250</name>
</gene>
<dbReference type="InterPro" id="IPR001670">
    <property type="entry name" value="ADH_Fe/GldA"/>
</dbReference>
<evidence type="ECO:0000313" key="6">
    <source>
        <dbReference type="Proteomes" id="UP000476030"/>
    </source>
</evidence>
<keyword evidence="2" id="KW-0560">Oxidoreductase</keyword>
<dbReference type="SUPFAM" id="SSF56796">
    <property type="entry name" value="Dehydroquinate synthase-like"/>
    <property type="match status" value="1"/>
</dbReference>
<dbReference type="Gene3D" id="1.20.1090.10">
    <property type="entry name" value="Dehydroquinate synthase-like - alpha domain"/>
    <property type="match status" value="1"/>
</dbReference>
<sequence>MTKLAFPDMANIKSRLVIDQDILNAVSGIIANSEQPRILISISRSLRANAPIIDDLNNNFANTIVDVISVLTEHTPYNTVFELADAITSSRATHLLSIGGGSVIDGGKIALLVANLKMKDPAELEELTSTSKADLSFTSWPIQHIAVPTTLSGAEFTPIAGATSSITGRKTGFAHAYLLPDHIILSSTLSKYTPERLWLSTGIRAVDHAVETVCAPGVDPEIADFCLKGLGLLYTGMQGTKKDPASLVHRENSQLGVYYSTAGISQYRMGASHGLGYLLGVIGHVPHGITSCVFLPAVLAYNLPETKEPQSKIADVLGAFSAEDVPKTLKDFIGGLGLPNQLSSLGISDEALAEIQSSALIHPVVQANPRGISTVEDVAEIMSYSG</sequence>
<evidence type="ECO:0000256" key="1">
    <source>
        <dbReference type="ARBA" id="ARBA00007358"/>
    </source>
</evidence>
<dbReference type="PANTHER" id="PTHR11496">
    <property type="entry name" value="ALCOHOL DEHYDROGENASE"/>
    <property type="match status" value="1"/>
</dbReference>
<dbReference type="GO" id="GO:0046872">
    <property type="term" value="F:metal ion binding"/>
    <property type="evidence" value="ECO:0007669"/>
    <property type="project" value="InterPro"/>
</dbReference>
<accession>A0A6L8W5E0</accession>
<dbReference type="PANTHER" id="PTHR11496:SF102">
    <property type="entry name" value="ALCOHOL DEHYDROGENASE 4"/>
    <property type="match status" value="1"/>
</dbReference>
<dbReference type="InterPro" id="IPR056798">
    <property type="entry name" value="ADH_Fe_C"/>
</dbReference>
<dbReference type="Pfam" id="PF25137">
    <property type="entry name" value="ADH_Fe_C"/>
    <property type="match status" value="1"/>
</dbReference>
<keyword evidence="6" id="KW-1185">Reference proteome</keyword>
<comment type="caution">
    <text evidence="5">The sequence shown here is derived from an EMBL/GenBank/DDBJ whole genome shotgun (WGS) entry which is preliminary data.</text>
</comment>
<reference evidence="5 6" key="1">
    <citation type="submission" date="2019-12" db="EMBL/GenBank/DDBJ databases">
        <title>Snethiella sp. nov. sp. isolated from sea sand.</title>
        <authorList>
            <person name="Kim J."/>
            <person name="Jeong S.E."/>
            <person name="Jung H.S."/>
            <person name="Jeon C.O."/>
        </authorList>
    </citation>
    <scope>NUCLEOTIDE SEQUENCE [LARGE SCALE GENOMIC DNA]</scope>
    <source>
        <strain evidence="5 6">DP05</strain>
    </source>
</reference>
<feature type="domain" description="Fe-containing alcohol dehydrogenase-like C-terminal" evidence="4">
    <location>
        <begin position="200"/>
        <end position="383"/>
    </location>
</feature>
<dbReference type="AlphaFoldDB" id="A0A6L8W5E0"/>
<dbReference type="InterPro" id="IPR039697">
    <property type="entry name" value="Alcohol_dehydrogenase_Fe"/>
</dbReference>
<dbReference type="Proteomes" id="UP000476030">
    <property type="component" value="Unassembled WGS sequence"/>
</dbReference>
<dbReference type="EMBL" id="WTUW01000001">
    <property type="protein sequence ID" value="MZR29447.1"/>
    <property type="molecule type" value="Genomic_DNA"/>
</dbReference>
<protein>
    <submittedName>
        <fullName evidence="5">Iron-containing alcohol dehydrogenase</fullName>
    </submittedName>
</protein>
<proteinExistence type="inferred from homology"/>
<name>A0A6L8W5E0_9PROT</name>
<evidence type="ECO:0000256" key="2">
    <source>
        <dbReference type="ARBA" id="ARBA00023002"/>
    </source>
</evidence>
<dbReference type="Gene3D" id="3.40.50.1970">
    <property type="match status" value="1"/>
</dbReference>
<dbReference type="RefSeq" id="WP_161313918.1">
    <property type="nucleotide sequence ID" value="NZ_WTUW01000001.1"/>
</dbReference>